<protein>
    <submittedName>
        <fullName evidence="1">Uncharacterized protein</fullName>
    </submittedName>
</protein>
<comment type="caution">
    <text evidence="1">The sequence shown here is derived from an EMBL/GenBank/DDBJ whole genome shotgun (WGS) entry which is preliminary data.</text>
</comment>
<organism evidence="1 2">
    <name type="scientific">Suillus subaureus</name>
    <dbReference type="NCBI Taxonomy" id="48587"/>
    <lineage>
        <taxon>Eukaryota</taxon>
        <taxon>Fungi</taxon>
        <taxon>Dikarya</taxon>
        <taxon>Basidiomycota</taxon>
        <taxon>Agaricomycotina</taxon>
        <taxon>Agaricomycetes</taxon>
        <taxon>Agaricomycetidae</taxon>
        <taxon>Boletales</taxon>
        <taxon>Suillineae</taxon>
        <taxon>Suillaceae</taxon>
        <taxon>Suillus</taxon>
    </lineage>
</organism>
<accession>A0A9P7JCC0</accession>
<dbReference type="Proteomes" id="UP000807769">
    <property type="component" value="Unassembled WGS sequence"/>
</dbReference>
<dbReference type="GeneID" id="64637087"/>
<dbReference type="SUPFAM" id="SSF50978">
    <property type="entry name" value="WD40 repeat-like"/>
    <property type="match status" value="1"/>
</dbReference>
<dbReference type="EMBL" id="JABBWG010000022">
    <property type="protein sequence ID" value="KAG1813983.1"/>
    <property type="molecule type" value="Genomic_DNA"/>
</dbReference>
<name>A0A9P7JCC0_9AGAM</name>
<evidence type="ECO:0000313" key="2">
    <source>
        <dbReference type="Proteomes" id="UP000807769"/>
    </source>
</evidence>
<keyword evidence="2" id="KW-1185">Reference proteome</keyword>
<dbReference type="Gene3D" id="2.130.10.10">
    <property type="entry name" value="YVTN repeat-like/Quinoprotein amine dehydrogenase"/>
    <property type="match status" value="1"/>
</dbReference>
<evidence type="ECO:0000313" key="1">
    <source>
        <dbReference type="EMBL" id="KAG1813983.1"/>
    </source>
</evidence>
<reference evidence="1" key="1">
    <citation type="journal article" date="2020" name="New Phytol.">
        <title>Comparative genomics reveals dynamic genome evolution in host specialist ectomycorrhizal fungi.</title>
        <authorList>
            <person name="Lofgren L.A."/>
            <person name="Nguyen N.H."/>
            <person name="Vilgalys R."/>
            <person name="Ruytinx J."/>
            <person name="Liao H.L."/>
            <person name="Branco S."/>
            <person name="Kuo A."/>
            <person name="LaButti K."/>
            <person name="Lipzen A."/>
            <person name="Andreopoulos W."/>
            <person name="Pangilinan J."/>
            <person name="Riley R."/>
            <person name="Hundley H."/>
            <person name="Na H."/>
            <person name="Barry K."/>
            <person name="Grigoriev I.V."/>
            <person name="Stajich J.E."/>
            <person name="Kennedy P.G."/>
        </authorList>
    </citation>
    <scope>NUCLEOTIDE SEQUENCE</scope>
    <source>
        <strain evidence="1">MN1</strain>
    </source>
</reference>
<sequence length="197" mass="21715">MLGRLSEAGGVIMVNSDSGPFLQVWDVQAQTSDVQISTPKAAFAFITVGAPFEHTFSISGIALSSDCILLASSSYDTIKLWAFESRQLLVSFLPAPLPSHLIHTNWLICLAMIRRSTYATFQPTSLLASGLQGTAAYSQLHPPYLVHLSSQTRMLNPHRHHPLPKPLPSILLQPSHRDHINYQPGGPFRGVVHRWLS</sequence>
<dbReference type="AlphaFoldDB" id="A0A9P7JCC0"/>
<proteinExistence type="predicted"/>
<dbReference type="InterPro" id="IPR036322">
    <property type="entry name" value="WD40_repeat_dom_sf"/>
</dbReference>
<gene>
    <name evidence="1" type="ORF">BJ212DRAFT_386868</name>
</gene>
<dbReference type="RefSeq" id="XP_041191619.1">
    <property type="nucleotide sequence ID" value="XM_041343071.1"/>
</dbReference>
<dbReference type="InterPro" id="IPR015943">
    <property type="entry name" value="WD40/YVTN_repeat-like_dom_sf"/>
</dbReference>